<dbReference type="OrthoDB" id="6196193at2759"/>
<evidence type="ECO:0000313" key="3">
    <source>
        <dbReference type="RefSeq" id="XP_022301509.1"/>
    </source>
</evidence>
<evidence type="ECO:0000256" key="1">
    <source>
        <dbReference type="SAM" id="Phobius"/>
    </source>
</evidence>
<dbReference type="Gene3D" id="2.40.50.120">
    <property type="match status" value="1"/>
</dbReference>
<dbReference type="GeneID" id="111109609"/>
<reference evidence="3" key="1">
    <citation type="submission" date="2025-08" db="UniProtKB">
        <authorList>
            <consortium name="RefSeq"/>
        </authorList>
    </citation>
    <scope>IDENTIFICATION</scope>
    <source>
        <tissue evidence="3">Whole sample</tissue>
    </source>
</reference>
<dbReference type="AlphaFoldDB" id="A0A8B8BFE3"/>
<keyword evidence="1" id="KW-0472">Membrane</keyword>
<dbReference type="KEGG" id="cvn:111109609"/>
<gene>
    <name evidence="3" type="primary">LOC111109609</name>
</gene>
<evidence type="ECO:0000313" key="2">
    <source>
        <dbReference type="Proteomes" id="UP000694844"/>
    </source>
</evidence>
<feature type="transmembrane region" description="Helical" evidence="1">
    <location>
        <begin position="12"/>
        <end position="29"/>
    </location>
</feature>
<dbReference type="SUPFAM" id="SSF50242">
    <property type="entry name" value="TIMP-like"/>
    <property type="match status" value="1"/>
</dbReference>
<proteinExistence type="predicted"/>
<organism evidence="2 3">
    <name type="scientific">Crassostrea virginica</name>
    <name type="common">Eastern oyster</name>
    <dbReference type="NCBI Taxonomy" id="6565"/>
    <lineage>
        <taxon>Eukaryota</taxon>
        <taxon>Metazoa</taxon>
        <taxon>Spiralia</taxon>
        <taxon>Lophotrochozoa</taxon>
        <taxon>Mollusca</taxon>
        <taxon>Bivalvia</taxon>
        <taxon>Autobranchia</taxon>
        <taxon>Pteriomorphia</taxon>
        <taxon>Ostreida</taxon>
        <taxon>Ostreoidea</taxon>
        <taxon>Ostreidae</taxon>
        <taxon>Crassostrea</taxon>
    </lineage>
</organism>
<dbReference type="RefSeq" id="XP_022301509.1">
    <property type="nucleotide sequence ID" value="XM_022445801.1"/>
</dbReference>
<keyword evidence="1" id="KW-0812">Transmembrane</keyword>
<protein>
    <submittedName>
        <fullName evidence="3">Uncharacterized protein LOC111109609</fullName>
    </submittedName>
</protein>
<dbReference type="Proteomes" id="UP000694844">
    <property type="component" value="Chromosome 8"/>
</dbReference>
<dbReference type="InterPro" id="IPR008993">
    <property type="entry name" value="TIMP-like_OB-fold"/>
</dbReference>
<keyword evidence="2" id="KW-1185">Reference proteome</keyword>
<accession>A0A8B8BFE3</accession>
<sequence>MWDNLSVVETFYYAMLQWIVLVLALIKALNACSPTNEHEQSIYCNTQYVFQGLLNGFNISSEYSTYRVMVTANLKGKIRTTGQSLNVYSSGYMNSCSPPSANVGSVYLFFVNSNPWNNRPTLRQLSPMSLVYRIYYQQFDCSCKIDVNMEGYAQITNQVPRGDKCVLDGNNSCGKMKGSCKRSASWPSTCQWIPIAC</sequence>
<keyword evidence="1" id="KW-1133">Transmembrane helix</keyword>
<name>A0A8B8BFE3_CRAVI</name>